<name>A0AAV7XLP6_9NEOP</name>
<keyword evidence="3" id="KW-1185">Reference proteome</keyword>
<dbReference type="Proteomes" id="UP001075354">
    <property type="component" value="Chromosome 8"/>
</dbReference>
<accession>A0AAV7XLP6</accession>
<evidence type="ECO:0000313" key="2">
    <source>
        <dbReference type="EMBL" id="KAJ1525546.1"/>
    </source>
</evidence>
<gene>
    <name evidence="2" type="ORF">ONE63_010351</name>
</gene>
<reference evidence="2" key="1">
    <citation type="submission" date="2022-12" db="EMBL/GenBank/DDBJ databases">
        <title>Chromosome-level genome assembly of the bean flower thrips Megalurothrips usitatus.</title>
        <authorList>
            <person name="Ma L."/>
            <person name="Liu Q."/>
            <person name="Li H."/>
            <person name="Cai W."/>
        </authorList>
    </citation>
    <scope>NUCLEOTIDE SEQUENCE</scope>
    <source>
        <strain evidence="2">Cailab_2022a</strain>
    </source>
</reference>
<evidence type="ECO:0000256" key="1">
    <source>
        <dbReference type="SAM" id="MobiDB-lite"/>
    </source>
</evidence>
<dbReference type="EMBL" id="JAPTSV010000008">
    <property type="protein sequence ID" value="KAJ1525546.1"/>
    <property type="molecule type" value="Genomic_DNA"/>
</dbReference>
<dbReference type="AlphaFoldDB" id="A0AAV7XLP6"/>
<evidence type="ECO:0000313" key="3">
    <source>
        <dbReference type="Proteomes" id="UP001075354"/>
    </source>
</evidence>
<comment type="caution">
    <text evidence="2">The sequence shown here is derived from an EMBL/GenBank/DDBJ whole genome shotgun (WGS) entry which is preliminary data.</text>
</comment>
<protein>
    <submittedName>
        <fullName evidence="2">Uncharacterized protein</fullName>
    </submittedName>
</protein>
<feature type="region of interest" description="Disordered" evidence="1">
    <location>
        <begin position="353"/>
        <end position="382"/>
    </location>
</feature>
<sequence length="382" mass="44125">MGRKRKARKSNYKGYYEKDASDANFYIPQTTLASRSKNMGLDSITSTDHHAAATRPIDGESSSYMCRDETPDVCQAQSTQDQWVQIPFSSLGSKEGESVIHSNAGSEGSRRRDPPFVELPASTQVGGLVGRLGYFIEHHLDLGELDDAVWDFFHALANAPCRIRHVDWLDVTESLRRCAKTRFDVRYNHRRMRDGSYRWIHSCGLVSNIERTKAPHVQSLLVCHNYMFSTNPFMFPWKNVGHVVWALGSGDGHRQLVENCLTDVFRYPWRQDCRVTLVRHVYPTVMVCMANYSRKRYHTTSRSVDRRAARRGWEPVQEKWVSSRRRLCEKCERPEDFRPVVLEREYRRVGAFSRQQADDADSDDNLEKFTNQMDESSAWGLG</sequence>
<organism evidence="2 3">
    <name type="scientific">Megalurothrips usitatus</name>
    <name type="common">bean blossom thrips</name>
    <dbReference type="NCBI Taxonomy" id="439358"/>
    <lineage>
        <taxon>Eukaryota</taxon>
        <taxon>Metazoa</taxon>
        <taxon>Ecdysozoa</taxon>
        <taxon>Arthropoda</taxon>
        <taxon>Hexapoda</taxon>
        <taxon>Insecta</taxon>
        <taxon>Pterygota</taxon>
        <taxon>Neoptera</taxon>
        <taxon>Paraneoptera</taxon>
        <taxon>Thysanoptera</taxon>
        <taxon>Terebrantia</taxon>
        <taxon>Thripoidea</taxon>
        <taxon>Thripidae</taxon>
        <taxon>Megalurothrips</taxon>
    </lineage>
</organism>
<proteinExistence type="predicted"/>
<feature type="region of interest" description="Disordered" evidence="1">
    <location>
        <begin position="94"/>
        <end position="117"/>
    </location>
</feature>